<dbReference type="InterPro" id="IPR027417">
    <property type="entry name" value="P-loop_NTPase"/>
</dbReference>
<dbReference type="Gene3D" id="3.40.50.300">
    <property type="entry name" value="P-loop containing nucleotide triphosphate hydrolases"/>
    <property type="match status" value="1"/>
</dbReference>
<proteinExistence type="inferred from homology"/>
<feature type="domain" description="ABC transporter" evidence="7">
    <location>
        <begin position="13"/>
        <end position="245"/>
    </location>
</feature>
<sequence>MNHPINQSAAHALAIDKLEVHYQGITALRGVSLQIKQGEIFTLIGPNGAGKSSLVNAVTGIVPSTGSIEFGGREFNRLPSYQRARLGVIQVPEGRRVISPLSVLENLMLGREALGARKGDVQADLERVFSLFPILAERRQQLSGTLSGGQQQMLAIGRALMGHPRVLLLDEPSLGLAPVIIADVFRAIRRLNEEGMTIFLVEQNARLALETAHRAAVLEQGRIVKQGEADVLAHDPEVEEHYFGQAAH</sequence>
<evidence type="ECO:0000259" key="7">
    <source>
        <dbReference type="PROSITE" id="PS50893"/>
    </source>
</evidence>
<keyword evidence="3" id="KW-0472">Membrane</keyword>
<evidence type="ECO:0000256" key="2">
    <source>
        <dbReference type="ARBA" id="ARBA00022448"/>
    </source>
</evidence>
<organism evidence="8 9">
    <name type="scientific">Alicycliphilus denitrificans</name>
    <dbReference type="NCBI Taxonomy" id="179636"/>
    <lineage>
        <taxon>Bacteria</taxon>
        <taxon>Pseudomonadati</taxon>
        <taxon>Pseudomonadota</taxon>
        <taxon>Betaproteobacteria</taxon>
        <taxon>Burkholderiales</taxon>
        <taxon>Comamonadaceae</taxon>
        <taxon>Alicycliphilus</taxon>
    </lineage>
</organism>
<name>A0A3R7EXN9_9BURK</name>
<dbReference type="InterPro" id="IPR017871">
    <property type="entry name" value="ABC_transporter-like_CS"/>
</dbReference>
<dbReference type="EMBL" id="NKDB02000004">
    <property type="protein sequence ID" value="RKJ95080.1"/>
    <property type="molecule type" value="Genomic_DNA"/>
</dbReference>
<dbReference type="PANTHER" id="PTHR43820">
    <property type="entry name" value="HIGH-AFFINITY BRANCHED-CHAIN AMINO ACID TRANSPORT ATP-BINDING PROTEIN LIVF"/>
    <property type="match status" value="1"/>
</dbReference>
<dbReference type="PROSITE" id="PS00211">
    <property type="entry name" value="ABC_TRANSPORTER_1"/>
    <property type="match status" value="1"/>
</dbReference>
<keyword evidence="6" id="KW-0029">Amino-acid transport</keyword>
<keyword evidence="3" id="KW-1003">Cell membrane</keyword>
<dbReference type="InterPro" id="IPR003593">
    <property type="entry name" value="AAA+_ATPase"/>
</dbReference>
<evidence type="ECO:0000256" key="3">
    <source>
        <dbReference type="ARBA" id="ARBA00022475"/>
    </source>
</evidence>
<accession>A0A3R7EXN9</accession>
<evidence type="ECO:0000313" key="8">
    <source>
        <dbReference type="EMBL" id="RKJ95080.1"/>
    </source>
</evidence>
<dbReference type="GO" id="GO:0005524">
    <property type="term" value="F:ATP binding"/>
    <property type="evidence" value="ECO:0007669"/>
    <property type="project" value="UniProtKB-KW"/>
</dbReference>
<dbReference type="GO" id="GO:0016887">
    <property type="term" value="F:ATP hydrolysis activity"/>
    <property type="evidence" value="ECO:0007669"/>
    <property type="project" value="InterPro"/>
</dbReference>
<dbReference type="GO" id="GO:0015807">
    <property type="term" value="P:L-amino acid transport"/>
    <property type="evidence" value="ECO:0007669"/>
    <property type="project" value="TreeGrafter"/>
</dbReference>
<dbReference type="PANTHER" id="PTHR43820:SF4">
    <property type="entry name" value="HIGH-AFFINITY BRANCHED-CHAIN AMINO ACID TRANSPORT ATP-BINDING PROTEIN LIVF"/>
    <property type="match status" value="1"/>
</dbReference>
<keyword evidence="4" id="KW-0547">Nucleotide-binding</keyword>
<protein>
    <submittedName>
        <fullName evidence="8">ABC transporter ATP-binding protein</fullName>
    </submittedName>
</protein>
<comment type="similarity">
    <text evidence="1">Belongs to the ABC transporter superfamily.</text>
</comment>
<keyword evidence="2" id="KW-0813">Transport</keyword>
<dbReference type="AlphaFoldDB" id="A0A3R7EXN9"/>
<dbReference type="Pfam" id="PF00005">
    <property type="entry name" value="ABC_tran"/>
    <property type="match status" value="1"/>
</dbReference>
<dbReference type="SUPFAM" id="SSF52540">
    <property type="entry name" value="P-loop containing nucleoside triphosphate hydrolases"/>
    <property type="match status" value="1"/>
</dbReference>
<comment type="caution">
    <text evidence="8">The sequence shown here is derived from an EMBL/GenBank/DDBJ whole genome shotgun (WGS) entry which is preliminary data.</text>
</comment>
<dbReference type="CDD" id="cd03224">
    <property type="entry name" value="ABC_TM1139_LivF_branched"/>
    <property type="match status" value="1"/>
</dbReference>
<dbReference type="GO" id="GO:0015658">
    <property type="term" value="F:branched-chain amino acid transmembrane transporter activity"/>
    <property type="evidence" value="ECO:0007669"/>
    <property type="project" value="TreeGrafter"/>
</dbReference>
<dbReference type="InterPro" id="IPR052156">
    <property type="entry name" value="BCAA_Transport_ATP-bd_LivF"/>
</dbReference>
<dbReference type="PROSITE" id="PS50893">
    <property type="entry name" value="ABC_TRANSPORTER_2"/>
    <property type="match status" value="1"/>
</dbReference>
<evidence type="ECO:0000256" key="1">
    <source>
        <dbReference type="ARBA" id="ARBA00005417"/>
    </source>
</evidence>
<dbReference type="Proteomes" id="UP000216225">
    <property type="component" value="Unassembled WGS sequence"/>
</dbReference>
<dbReference type="InterPro" id="IPR003439">
    <property type="entry name" value="ABC_transporter-like_ATP-bd"/>
</dbReference>
<dbReference type="SMART" id="SM00382">
    <property type="entry name" value="AAA"/>
    <property type="match status" value="1"/>
</dbReference>
<evidence type="ECO:0000256" key="4">
    <source>
        <dbReference type="ARBA" id="ARBA00022741"/>
    </source>
</evidence>
<evidence type="ECO:0000256" key="6">
    <source>
        <dbReference type="ARBA" id="ARBA00022970"/>
    </source>
</evidence>
<gene>
    <name evidence="8" type="ORF">CE154_018395</name>
</gene>
<reference evidence="8 9" key="1">
    <citation type="submission" date="2018-09" db="EMBL/GenBank/DDBJ databases">
        <title>Genome comparison of Alicycliphilus sp. BQ1, a polyurethanolytic bacterium, with its closest phylogenetic relatives Alicycliphilus denitrificans BC and K601, unable to attack polyurethane.</title>
        <authorList>
            <person name="Loza-Tavera H."/>
            <person name="Lozano L."/>
            <person name="Cevallos M."/>
            <person name="Maya-Lucas O."/>
            <person name="Garcia-Mena J."/>
            <person name="Hernandez J."/>
        </authorList>
    </citation>
    <scope>NUCLEOTIDE SEQUENCE [LARGE SCALE GENOMIC DNA]</scope>
    <source>
        <strain evidence="8 9">BQ1</strain>
    </source>
</reference>
<evidence type="ECO:0000313" key="9">
    <source>
        <dbReference type="Proteomes" id="UP000216225"/>
    </source>
</evidence>
<keyword evidence="5 8" id="KW-0067">ATP-binding</keyword>
<evidence type="ECO:0000256" key="5">
    <source>
        <dbReference type="ARBA" id="ARBA00022840"/>
    </source>
</evidence>
<dbReference type="RefSeq" id="WP_094437592.1">
    <property type="nucleotide sequence ID" value="NZ_CP181370.1"/>
</dbReference>